<evidence type="ECO:0000313" key="3">
    <source>
        <dbReference type="EMBL" id="MFC3510995.1"/>
    </source>
</evidence>
<dbReference type="InterPro" id="IPR003611">
    <property type="entry name" value="NUMOD3"/>
</dbReference>
<feature type="compositionally biased region" description="Basic residues" evidence="1">
    <location>
        <begin position="102"/>
        <end position="123"/>
    </location>
</feature>
<dbReference type="EMBL" id="JBHRWI010000016">
    <property type="protein sequence ID" value="MFC3510995.1"/>
    <property type="molecule type" value="Genomic_DNA"/>
</dbReference>
<protein>
    <submittedName>
        <fullName evidence="3">NUMOD3 domain-containing DNA-binding protein</fullName>
    </submittedName>
</protein>
<dbReference type="GO" id="GO:0003677">
    <property type="term" value="F:DNA binding"/>
    <property type="evidence" value="ECO:0007669"/>
    <property type="project" value="UniProtKB-KW"/>
</dbReference>
<name>A0ABV7QFD9_9PSEU</name>
<accession>A0ABV7QFD9</accession>
<keyword evidence="4" id="KW-1185">Reference proteome</keyword>
<dbReference type="RefSeq" id="WP_377869972.1">
    <property type="nucleotide sequence ID" value="NZ_JBHMAY010000017.1"/>
</dbReference>
<gene>
    <name evidence="3" type="ORF">ACFORO_12535</name>
</gene>
<proteinExistence type="predicted"/>
<organism evidence="3 4">
    <name type="scientific">Amycolatopsis halotolerans</name>
    <dbReference type="NCBI Taxonomy" id="330083"/>
    <lineage>
        <taxon>Bacteria</taxon>
        <taxon>Bacillati</taxon>
        <taxon>Actinomycetota</taxon>
        <taxon>Actinomycetes</taxon>
        <taxon>Pseudonocardiales</taxon>
        <taxon>Pseudonocardiaceae</taxon>
        <taxon>Amycolatopsis</taxon>
    </lineage>
</organism>
<evidence type="ECO:0000256" key="1">
    <source>
        <dbReference type="SAM" id="MobiDB-lite"/>
    </source>
</evidence>
<reference evidence="4" key="1">
    <citation type="journal article" date="2019" name="Int. J. Syst. Evol. Microbiol.">
        <title>The Global Catalogue of Microorganisms (GCM) 10K type strain sequencing project: providing services to taxonomists for standard genome sequencing and annotation.</title>
        <authorList>
            <consortium name="The Broad Institute Genomics Platform"/>
            <consortium name="The Broad Institute Genome Sequencing Center for Infectious Disease"/>
            <person name="Wu L."/>
            <person name="Ma J."/>
        </authorList>
    </citation>
    <scope>NUCLEOTIDE SEQUENCE [LARGE SCALE GENOMIC DNA]</scope>
    <source>
        <strain evidence="4">CGMCC 4.7682</strain>
    </source>
</reference>
<evidence type="ECO:0000259" key="2">
    <source>
        <dbReference type="Pfam" id="PF07460"/>
    </source>
</evidence>
<comment type="caution">
    <text evidence="3">The sequence shown here is derived from an EMBL/GenBank/DDBJ whole genome shotgun (WGS) entry which is preliminary data.</text>
</comment>
<feature type="region of interest" description="Disordered" evidence="1">
    <location>
        <begin position="73"/>
        <end position="125"/>
    </location>
</feature>
<sequence>MARSRFRTHYGRARHHPMVTRRAVHHHGFLTRFHRPVTGGVRKNKRHDLLPREHKVRRIRSVHPGHVITHRAKKTSAARKTKAHASRTRLSHTKVTGGRKVSTARHRPAVHATGHKPAKHTGPRHQTAATRAKISHTLAGKHHPHRGHTLSAEARRKIAAAVSARLKGRPHPHRGHAMSNAAREKISRALKAKAHTRHTTRRKRR</sequence>
<evidence type="ECO:0000313" key="4">
    <source>
        <dbReference type="Proteomes" id="UP001595764"/>
    </source>
</evidence>
<dbReference type="Proteomes" id="UP001595764">
    <property type="component" value="Unassembled WGS sequence"/>
</dbReference>
<feature type="compositionally biased region" description="Basic residues" evidence="1">
    <location>
        <begin position="73"/>
        <end position="92"/>
    </location>
</feature>
<keyword evidence="3" id="KW-0238">DNA-binding</keyword>
<feature type="domain" description="Nuclease associated modular" evidence="2">
    <location>
        <begin position="124"/>
        <end position="159"/>
    </location>
</feature>
<dbReference type="Pfam" id="PF07460">
    <property type="entry name" value="NUMOD3"/>
    <property type="match status" value="1"/>
</dbReference>